<reference evidence="2 3" key="1">
    <citation type="journal article" date="2018" name="Nat. Genet.">
        <title>The Rosa genome provides new insights in the design of modern roses.</title>
        <authorList>
            <person name="Bendahmane M."/>
        </authorList>
    </citation>
    <scope>NUCLEOTIDE SEQUENCE [LARGE SCALE GENOMIC DNA]</scope>
    <source>
        <strain evidence="3">cv. Old Blush</strain>
    </source>
</reference>
<dbReference type="OMA" id="FNKRTIV"/>
<dbReference type="EC" id="2.7.7.49" evidence="2"/>
<dbReference type="InterPro" id="IPR036397">
    <property type="entry name" value="RNaseH_sf"/>
</dbReference>
<gene>
    <name evidence="2" type="ORF">RchiOBHm_Chr4g0394011</name>
</gene>
<dbReference type="GO" id="GO:0015074">
    <property type="term" value="P:DNA integration"/>
    <property type="evidence" value="ECO:0007669"/>
    <property type="project" value="InterPro"/>
</dbReference>
<dbReference type="InterPro" id="IPR039537">
    <property type="entry name" value="Retrotran_Ty1/copia-like"/>
</dbReference>
<dbReference type="EMBL" id="PDCK01000042">
    <property type="protein sequence ID" value="PRQ36654.1"/>
    <property type="molecule type" value="Genomic_DNA"/>
</dbReference>
<dbReference type="SUPFAM" id="SSF53098">
    <property type="entry name" value="Ribonuclease H-like"/>
    <property type="match status" value="1"/>
</dbReference>
<feature type="domain" description="Integrase catalytic" evidence="1">
    <location>
        <begin position="1"/>
        <end position="87"/>
    </location>
</feature>
<name>A0A2P6QR43_ROSCH</name>
<dbReference type="STRING" id="74649.A0A2P6QR43"/>
<dbReference type="PANTHER" id="PTHR42648">
    <property type="entry name" value="TRANSPOSASE, PUTATIVE-RELATED"/>
    <property type="match status" value="1"/>
</dbReference>
<dbReference type="GO" id="GO:0003676">
    <property type="term" value="F:nucleic acid binding"/>
    <property type="evidence" value="ECO:0007669"/>
    <property type="project" value="InterPro"/>
</dbReference>
<dbReference type="PANTHER" id="PTHR42648:SF31">
    <property type="entry name" value="RNA-DIRECTED DNA POLYMERASE"/>
    <property type="match status" value="1"/>
</dbReference>
<proteinExistence type="predicted"/>
<evidence type="ECO:0000259" key="1">
    <source>
        <dbReference type="PROSITE" id="PS50994"/>
    </source>
</evidence>
<dbReference type="GO" id="GO:0003964">
    <property type="term" value="F:RNA-directed DNA polymerase activity"/>
    <property type="evidence" value="ECO:0007669"/>
    <property type="project" value="UniProtKB-KW"/>
</dbReference>
<dbReference type="PROSITE" id="PS50994">
    <property type="entry name" value="INTEGRASE"/>
    <property type="match status" value="1"/>
</dbReference>
<dbReference type="Gene3D" id="3.30.420.10">
    <property type="entry name" value="Ribonuclease H-like superfamily/Ribonuclease H"/>
    <property type="match status" value="1"/>
</dbReference>
<dbReference type="InterPro" id="IPR001584">
    <property type="entry name" value="Integrase_cat-core"/>
</dbReference>
<dbReference type="Gramene" id="PRQ36654">
    <property type="protein sequence ID" value="PRQ36654"/>
    <property type="gene ID" value="RchiOBHm_Chr4g0394011"/>
</dbReference>
<evidence type="ECO:0000313" key="3">
    <source>
        <dbReference type="Proteomes" id="UP000238479"/>
    </source>
</evidence>
<accession>A0A2P6QR43</accession>
<protein>
    <submittedName>
        <fullName evidence="2">Putative RNA-directed DNA polymerase</fullName>
        <ecNumber evidence="2">2.7.7.49</ecNumber>
    </submittedName>
</protein>
<keyword evidence="3" id="KW-1185">Reference proteome</keyword>
<dbReference type="Proteomes" id="UP000238479">
    <property type="component" value="Chromosome 4"/>
</dbReference>
<dbReference type="AlphaFoldDB" id="A0A2P6QR43"/>
<evidence type="ECO:0000313" key="2">
    <source>
        <dbReference type="EMBL" id="PRQ36654.1"/>
    </source>
</evidence>
<dbReference type="InterPro" id="IPR057670">
    <property type="entry name" value="SH3_retrovirus"/>
</dbReference>
<sequence>MSNNMSNYLSTQGIVHQTSCVGTPQQNEIAERKNRDLLEKTRALMFQMNVPKKFWSQGVLTATYLINRLPSRVLGFKSPLEMLKGRKIDLSHLKVFGCTCFVHIQAHQRDKLDPRADKCVFLGYSSTQKGYKCYNYVTRKLIVSRDVRFDEATPYFTRKSCDSGQGEFLSDLFPSPNLPIDEECNLPVNPDVHSDPPMDEDCDLSINPDSPVQEVPAVISDAEVDMQSIVEPSSPPAVILRRNPLVSPPAVVLRRNPP</sequence>
<dbReference type="InterPro" id="IPR012337">
    <property type="entry name" value="RNaseH-like_sf"/>
</dbReference>
<keyword evidence="2" id="KW-0808">Transferase</keyword>
<comment type="caution">
    <text evidence="2">The sequence shown here is derived from an EMBL/GenBank/DDBJ whole genome shotgun (WGS) entry which is preliminary data.</text>
</comment>
<keyword evidence="2" id="KW-0695">RNA-directed DNA polymerase</keyword>
<dbReference type="Pfam" id="PF25597">
    <property type="entry name" value="SH3_retrovirus"/>
    <property type="match status" value="1"/>
</dbReference>
<organism evidence="2 3">
    <name type="scientific">Rosa chinensis</name>
    <name type="common">China rose</name>
    <dbReference type="NCBI Taxonomy" id="74649"/>
    <lineage>
        <taxon>Eukaryota</taxon>
        <taxon>Viridiplantae</taxon>
        <taxon>Streptophyta</taxon>
        <taxon>Embryophyta</taxon>
        <taxon>Tracheophyta</taxon>
        <taxon>Spermatophyta</taxon>
        <taxon>Magnoliopsida</taxon>
        <taxon>eudicotyledons</taxon>
        <taxon>Gunneridae</taxon>
        <taxon>Pentapetalae</taxon>
        <taxon>rosids</taxon>
        <taxon>fabids</taxon>
        <taxon>Rosales</taxon>
        <taxon>Rosaceae</taxon>
        <taxon>Rosoideae</taxon>
        <taxon>Rosoideae incertae sedis</taxon>
        <taxon>Rosa</taxon>
    </lineage>
</organism>
<keyword evidence="2" id="KW-0548">Nucleotidyltransferase</keyword>